<name>A0A834SPL0_9FABA</name>
<feature type="domain" description="Fe-S metabolism associated" evidence="3">
    <location>
        <begin position="78"/>
        <end position="158"/>
    </location>
</feature>
<dbReference type="OrthoDB" id="411584at2759"/>
<comment type="similarity">
    <text evidence="1">Belongs to the SufE family.</text>
</comment>
<comment type="caution">
    <text evidence="4">The sequence shown here is derived from an EMBL/GenBank/DDBJ whole genome shotgun (WGS) entry which is preliminary data.</text>
</comment>
<dbReference type="Gene3D" id="3.90.1010.10">
    <property type="match status" value="1"/>
</dbReference>
<feature type="region of interest" description="Disordered" evidence="2">
    <location>
        <begin position="1"/>
        <end position="25"/>
    </location>
</feature>
<protein>
    <submittedName>
        <fullName evidence="4">SufE-like protein 2, chloroplastic</fullName>
    </submittedName>
</protein>
<evidence type="ECO:0000256" key="1">
    <source>
        <dbReference type="ARBA" id="ARBA00010282"/>
    </source>
</evidence>
<evidence type="ECO:0000313" key="5">
    <source>
        <dbReference type="Proteomes" id="UP000634136"/>
    </source>
</evidence>
<dbReference type="Pfam" id="PF02657">
    <property type="entry name" value="SufE"/>
    <property type="match status" value="1"/>
</dbReference>
<accession>A0A834SPL0</accession>
<feature type="compositionally biased region" description="Polar residues" evidence="2">
    <location>
        <begin position="1"/>
        <end position="13"/>
    </location>
</feature>
<dbReference type="Proteomes" id="UP000634136">
    <property type="component" value="Unassembled WGS sequence"/>
</dbReference>
<keyword evidence="5" id="KW-1185">Reference proteome</keyword>
<dbReference type="AlphaFoldDB" id="A0A834SPL0"/>
<sequence>MVFENKANTSSYSLPPYPREDTPLSTPKHIELRLQNKNRRNRTLQSFYCSRNSDHNIDSIFENPSSIDIADKLRLLVSEFKSLPEPIDRVRRLLDFAMLLPLLEESDRVEENQVRGCTTQVCLMAEMDEFGRMRFKVDSDSEISKGLCWCLVWMLDGALGSRSPPITSPQMLLLEYKTPWWTVAKKVDKTSLQQFLSATVDDSHNIDARSAKNKVEVKSSKVKPRK</sequence>
<evidence type="ECO:0000256" key="2">
    <source>
        <dbReference type="SAM" id="MobiDB-lite"/>
    </source>
</evidence>
<dbReference type="SUPFAM" id="SSF82649">
    <property type="entry name" value="SufE/NifU"/>
    <property type="match status" value="1"/>
</dbReference>
<evidence type="ECO:0000313" key="4">
    <source>
        <dbReference type="EMBL" id="KAF7808403.1"/>
    </source>
</evidence>
<dbReference type="InterPro" id="IPR003808">
    <property type="entry name" value="Fe-S_metab-assoc_dom"/>
</dbReference>
<dbReference type="EMBL" id="JAAIUW010000011">
    <property type="protein sequence ID" value="KAF7808403.1"/>
    <property type="molecule type" value="Genomic_DNA"/>
</dbReference>
<dbReference type="PANTHER" id="PTHR43597:SF5">
    <property type="entry name" value="SUFE-LIKE PROTEIN 2, CHLOROPLASTIC"/>
    <property type="match status" value="1"/>
</dbReference>
<reference evidence="4" key="1">
    <citation type="submission" date="2020-09" db="EMBL/GenBank/DDBJ databases">
        <title>Genome-Enabled Discovery of Anthraquinone Biosynthesis in Senna tora.</title>
        <authorList>
            <person name="Kang S.-H."/>
            <person name="Pandey R.P."/>
            <person name="Lee C.-M."/>
            <person name="Sim J.-S."/>
            <person name="Jeong J.-T."/>
            <person name="Choi B.-S."/>
            <person name="Jung M."/>
            <person name="Ginzburg D."/>
            <person name="Zhao K."/>
            <person name="Won S.Y."/>
            <person name="Oh T.-J."/>
            <person name="Yu Y."/>
            <person name="Kim N.-H."/>
            <person name="Lee O.R."/>
            <person name="Lee T.-H."/>
            <person name="Bashyal P."/>
            <person name="Kim T.-S."/>
            <person name="Lee W.-H."/>
            <person name="Kawkins C."/>
            <person name="Kim C.-K."/>
            <person name="Kim J.S."/>
            <person name="Ahn B.O."/>
            <person name="Rhee S.Y."/>
            <person name="Sohng J.K."/>
        </authorList>
    </citation>
    <scope>NUCLEOTIDE SEQUENCE</scope>
    <source>
        <tissue evidence="4">Leaf</tissue>
    </source>
</reference>
<dbReference type="PANTHER" id="PTHR43597">
    <property type="entry name" value="SULFUR ACCEPTOR PROTEIN CSDE"/>
    <property type="match status" value="1"/>
</dbReference>
<gene>
    <name evidence="4" type="ORF">G2W53_035146</name>
</gene>
<organism evidence="4 5">
    <name type="scientific">Senna tora</name>
    <dbReference type="NCBI Taxonomy" id="362788"/>
    <lineage>
        <taxon>Eukaryota</taxon>
        <taxon>Viridiplantae</taxon>
        <taxon>Streptophyta</taxon>
        <taxon>Embryophyta</taxon>
        <taxon>Tracheophyta</taxon>
        <taxon>Spermatophyta</taxon>
        <taxon>Magnoliopsida</taxon>
        <taxon>eudicotyledons</taxon>
        <taxon>Gunneridae</taxon>
        <taxon>Pentapetalae</taxon>
        <taxon>rosids</taxon>
        <taxon>fabids</taxon>
        <taxon>Fabales</taxon>
        <taxon>Fabaceae</taxon>
        <taxon>Caesalpinioideae</taxon>
        <taxon>Cassia clade</taxon>
        <taxon>Senna</taxon>
    </lineage>
</organism>
<evidence type="ECO:0000259" key="3">
    <source>
        <dbReference type="Pfam" id="PF02657"/>
    </source>
</evidence>
<proteinExistence type="inferred from homology"/>